<dbReference type="GO" id="GO:0045490">
    <property type="term" value="P:pectin catabolic process"/>
    <property type="evidence" value="ECO:0007669"/>
    <property type="project" value="UniProtKB-UniPathway"/>
</dbReference>
<dbReference type="SUPFAM" id="SSF51126">
    <property type="entry name" value="Pectin lyase-like"/>
    <property type="match status" value="1"/>
</dbReference>
<proteinExistence type="inferred from homology"/>
<organism evidence="10 11">
    <name type="scientific">Phoenix dactylifera</name>
    <name type="common">Date palm</name>
    <dbReference type="NCBI Taxonomy" id="42345"/>
    <lineage>
        <taxon>Eukaryota</taxon>
        <taxon>Viridiplantae</taxon>
        <taxon>Streptophyta</taxon>
        <taxon>Embryophyta</taxon>
        <taxon>Tracheophyta</taxon>
        <taxon>Spermatophyta</taxon>
        <taxon>Magnoliopsida</taxon>
        <taxon>Liliopsida</taxon>
        <taxon>Arecaceae</taxon>
        <taxon>Coryphoideae</taxon>
        <taxon>Phoeniceae</taxon>
        <taxon>Phoenix</taxon>
    </lineage>
</organism>
<accession>A0A8B7CSY1</accession>
<comment type="cofactor">
    <cofactor evidence="8">
        <name>Ca(2+)</name>
        <dbReference type="ChEBI" id="CHEBI:29108"/>
    </cofactor>
    <text evidence="8">Binds 1 Ca(2+) ion. Required for its activity.</text>
</comment>
<dbReference type="RefSeq" id="XP_008805657.1">
    <property type="nucleotide sequence ID" value="XM_008807435.1"/>
</dbReference>
<dbReference type="Proteomes" id="UP000228380">
    <property type="component" value="Chromosome 17"/>
</dbReference>
<dbReference type="PANTHER" id="PTHR31683">
    <property type="entry name" value="PECTATE LYASE 18-RELATED"/>
    <property type="match status" value="1"/>
</dbReference>
<dbReference type="InterPro" id="IPR012334">
    <property type="entry name" value="Pectin_lyas_fold"/>
</dbReference>
<dbReference type="EC" id="4.2.2.2" evidence="3 8"/>
<evidence type="ECO:0000256" key="8">
    <source>
        <dbReference type="RuleBase" id="RU361123"/>
    </source>
</evidence>
<dbReference type="GO" id="GO:0030570">
    <property type="term" value="F:pectate lyase activity"/>
    <property type="evidence" value="ECO:0007669"/>
    <property type="project" value="UniProtKB-EC"/>
</dbReference>
<evidence type="ECO:0000259" key="9">
    <source>
        <dbReference type="SMART" id="SM00656"/>
    </source>
</evidence>
<evidence type="ECO:0000256" key="2">
    <source>
        <dbReference type="ARBA" id="ARBA00005220"/>
    </source>
</evidence>
<comment type="similarity">
    <text evidence="8">Belongs to the polysaccharide lyase 1 family.</text>
</comment>
<keyword evidence="6 8" id="KW-0106">Calcium</keyword>
<keyword evidence="5" id="KW-0732">Signal</keyword>
<dbReference type="GeneID" id="103718556"/>
<dbReference type="PRINTS" id="PR00807">
    <property type="entry name" value="AMBALLERGEN"/>
</dbReference>
<dbReference type="AlphaFoldDB" id="A0A8B7CSY1"/>
<dbReference type="InterPro" id="IPR018082">
    <property type="entry name" value="AmbAllergen"/>
</dbReference>
<evidence type="ECO:0000256" key="3">
    <source>
        <dbReference type="ARBA" id="ARBA00012272"/>
    </source>
</evidence>
<dbReference type="GO" id="GO:0046872">
    <property type="term" value="F:metal ion binding"/>
    <property type="evidence" value="ECO:0007669"/>
    <property type="project" value="UniProtKB-KW"/>
</dbReference>
<reference evidence="11" key="2">
    <citation type="submission" date="2025-08" db="UniProtKB">
        <authorList>
            <consortium name="RefSeq"/>
        </authorList>
    </citation>
    <scope>IDENTIFICATION</scope>
    <source>
        <tissue evidence="11">Young leaves</tissue>
    </source>
</reference>
<evidence type="ECO:0000256" key="7">
    <source>
        <dbReference type="ARBA" id="ARBA00023239"/>
    </source>
</evidence>
<evidence type="ECO:0000256" key="1">
    <source>
        <dbReference type="ARBA" id="ARBA00000695"/>
    </source>
</evidence>
<dbReference type="Gene3D" id="2.160.20.10">
    <property type="entry name" value="Single-stranded right-handed beta-helix, Pectin lyase-like"/>
    <property type="match status" value="1"/>
</dbReference>
<comment type="pathway">
    <text evidence="2 8">Glycan metabolism; pectin degradation; 2-dehydro-3-deoxy-D-gluconate from pectin: step 2/5.</text>
</comment>
<evidence type="ECO:0000313" key="10">
    <source>
        <dbReference type="Proteomes" id="UP000228380"/>
    </source>
</evidence>
<dbReference type="KEGG" id="pda:103718556"/>
<dbReference type="InterPro" id="IPR002022">
    <property type="entry name" value="Pec_lyase"/>
</dbReference>
<sequence length="347" mass="38484">MNVIDRCWRRHPNWSANRQRLAKCSAGFAGKMVQNSGRGLIFYTVTDPSDDPVNPRPGTLRFGATVLKGKVWVTFQRDMTIKLLQPLIVKSFTTIDGRGVDVQIAQGAGFLINKASNVIIHGLQFHHIHAQPAGSVRDPEGNLVDLGVDGDAIRLVAAQKVWIDHNSLYRCQDGLLDATRGSTEITISNNWFRDHDKVMLLGHDDSFAEDRNMKVTVVYNRFGPNCNQRMPRVRHGYAHIANNVYDGWGEYAIGGSMNPSVLSEGNLFIASGKRKATMRLPGEGVNSWNWKSVNDAFVNGAFFKAVGVVKGLPPYQKQQSFPVANVRDVGMLTKYAGAIRCSIRSRC</sequence>
<comment type="catalytic activity">
    <reaction evidence="1 8">
        <text>Eliminative cleavage of (1-&gt;4)-alpha-D-galacturonan to give oligosaccharides with 4-deoxy-alpha-D-galact-4-enuronosyl groups at their non-reducing ends.</text>
        <dbReference type="EC" id="4.2.2.2"/>
    </reaction>
</comment>
<protein>
    <recommendedName>
        <fullName evidence="3 8">Pectate lyase</fullName>
        <ecNumber evidence="3 8">4.2.2.2</ecNumber>
    </recommendedName>
</protein>
<reference evidence="10" key="1">
    <citation type="journal article" date="2019" name="Nat. Commun.">
        <title>Genome-wide association mapping of date palm fruit traits.</title>
        <authorList>
            <person name="Hazzouri K.M."/>
            <person name="Gros-Balthazard M."/>
            <person name="Flowers J.M."/>
            <person name="Copetti D."/>
            <person name="Lemansour A."/>
            <person name="Lebrun M."/>
            <person name="Masmoudi K."/>
            <person name="Ferrand S."/>
            <person name="Dhar M.I."/>
            <person name="Fresquez Z.A."/>
            <person name="Rosas U."/>
            <person name="Zhang J."/>
            <person name="Talag J."/>
            <person name="Lee S."/>
            <person name="Kudrna D."/>
            <person name="Powell R.F."/>
            <person name="Leitch I.J."/>
            <person name="Krueger R.R."/>
            <person name="Wing R.A."/>
            <person name="Amiri K.M.A."/>
            <person name="Purugganan M.D."/>
        </authorList>
    </citation>
    <scope>NUCLEOTIDE SEQUENCE [LARGE SCALE GENOMIC DNA]</scope>
    <source>
        <strain evidence="10">cv. Khalas</strain>
    </source>
</reference>
<feature type="domain" description="Pectate lyase" evidence="9">
    <location>
        <begin position="78"/>
        <end position="274"/>
    </location>
</feature>
<evidence type="ECO:0000256" key="6">
    <source>
        <dbReference type="ARBA" id="ARBA00022837"/>
    </source>
</evidence>
<dbReference type="InterPro" id="IPR045032">
    <property type="entry name" value="PEL"/>
</dbReference>
<evidence type="ECO:0000256" key="4">
    <source>
        <dbReference type="ARBA" id="ARBA00022723"/>
    </source>
</evidence>
<dbReference type="OrthoDB" id="1637350at2759"/>
<evidence type="ECO:0000313" key="11">
    <source>
        <dbReference type="RefSeq" id="XP_008805657.1"/>
    </source>
</evidence>
<keyword evidence="10" id="KW-1185">Reference proteome</keyword>
<evidence type="ECO:0000256" key="5">
    <source>
        <dbReference type="ARBA" id="ARBA00022729"/>
    </source>
</evidence>
<gene>
    <name evidence="11" type="primary">LOC103718556</name>
</gene>
<keyword evidence="4 8" id="KW-0479">Metal-binding</keyword>
<dbReference type="UniPathway" id="UPA00545">
    <property type="reaction ID" value="UER00824"/>
</dbReference>
<dbReference type="Pfam" id="PF00544">
    <property type="entry name" value="Pectate_lyase_4"/>
    <property type="match status" value="1"/>
</dbReference>
<keyword evidence="7 8" id="KW-0456">Lyase</keyword>
<dbReference type="PANTHER" id="PTHR31683:SF74">
    <property type="entry name" value="PECTATE LYASE"/>
    <property type="match status" value="1"/>
</dbReference>
<name>A0A8B7CSY1_PHODC</name>
<dbReference type="InterPro" id="IPR011050">
    <property type="entry name" value="Pectin_lyase_fold/virulence"/>
</dbReference>
<dbReference type="SMART" id="SM00656">
    <property type="entry name" value="Amb_all"/>
    <property type="match status" value="1"/>
</dbReference>